<keyword evidence="4" id="KW-1185">Reference proteome</keyword>
<keyword evidence="2" id="KW-1133">Transmembrane helix</keyword>
<dbReference type="RefSeq" id="WP_071619081.1">
    <property type="nucleotide sequence ID" value="NZ_MINN01000096.1"/>
</dbReference>
<keyword evidence="2" id="KW-0472">Membrane</keyword>
<comment type="caution">
    <text evidence="3">The sequence shown here is derived from an EMBL/GenBank/DDBJ whole genome shotgun (WGS) entry which is preliminary data.</text>
</comment>
<organism evidence="3 4">
    <name type="scientific">Rossellomorea aquimaris</name>
    <dbReference type="NCBI Taxonomy" id="189382"/>
    <lineage>
        <taxon>Bacteria</taxon>
        <taxon>Bacillati</taxon>
        <taxon>Bacillota</taxon>
        <taxon>Bacilli</taxon>
        <taxon>Bacillales</taxon>
        <taxon>Bacillaceae</taxon>
        <taxon>Rossellomorea</taxon>
    </lineage>
</organism>
<dbReference type="OrthoDB" id="2427034at2"/>
<gene>
    <name evidence="3" type="ORF">BHE18_19640</name>
</gene>
<dbReference type="Proteomes" id="UP000182062">
    <property type="component" value="Unassembled WGS sequence"/>
</dbReference>
<dbReference type="AlphaFoldDB" id="A0A1J6WR77"/>
<evidence type="ECO:0000256" key="2">
    <source>
        <dbReference type="SAM" id="Phobius"/>
    </source>
</evidence>
<dbReference type="EMBL" id="MINN01000096">
    <property type="protein sequence ID" value="OIU70731.1"/>
    <property type="molecule type" value="Genomic_DNA"/>
</dbReference>
<dbReference type="Gene3D" id="3.30.70.60">
    <property type="match status" value="1"/>
</dbReference>
<evidence type="ECO:0000256" key="1">
    <source>
        <dbReference type="SAM" id="MobiDB-lite"/>
    </source>
</evidence>
<reference evidence="3 4" key="1">
    <citation type="submission" date="2016-09" db="EMBL/GenBank/DDBJ databases">
        <title>Bacillus aquimaris SAMM genome sequence reveals colonization and biosurfactant production capacities.</title>
        <authorList>
            <person name="Waghmode S.R."/>
            <person name="Suryavanshi M.V."/>
        </authorList>
    </citation>
    <scope>NUCLEOTIDE SEQUENCE [LARGE SCALE GENOMIC DNA]</scope>
    <source>
        <strain evidence="3 4">SAMM</strain>
    </source>
</reference>
<sequence>MNMNLTKKQWSILISAAVTGVLLLAGVNYFVLQPAENRLQYKKEELGIQVKLQQAVEAKVDSIGKNETLDSSSLQQKIPVAPLTEGIILDLEKAELISGSAIQSINFEKTDGALAPTDREDTDAVPAADSQLPSLLKRMQMTMTVESPGYFEMEKFLEEIENLQRIVEINGLYFAGAQELKENMEGYSEDILTFELTASAFYIPELEDLKEGLPKIQSPPPSLKKNPLPQFPDEEDED</sequence>
<feature type="region of interest" description="Disordered" evidence="1">
    <location>
        <begin position="212"/>
        <end position="238"/>
    </location>
</feature>
<evidence type="ECO:0008006" key="5">
    <source>
        <dbReference type="Google" id="ProtNLM"/>
    </source>
</evidence>
<accession>A0A1J6WR77</accession>
<evidence type="ECO:0000313" key="3">
    <source>
        <dbReference type="EMBL" id="OIU70731.1"/>
    </source>
</evidence>
<protein>
    <recommendedName>
        <fullName evidence="5">Pilus assembly protein PilO</fullName>
    </recommendedName>
</protein>
<keyword evidence="2" id="KW-0812">Transmembrane</keyword>
<name>A0A1J6WR77_9BACI</name>
<dbReference type="InterPro" id="IPR014717">
    <property type="entry name" value="Transl_elong_EF1B/ribsomal_bS6"/>
</dbReference>
<evidence type="ECO:0000313" key="4">
    <source>
        <dbReference type="Proteomes" id="UP000182062"/>
    </source>
</evidence>
<feature type="transmembrane region" description="Helical" evidence="2">
    <location>
        <begin position="12"/>
        <end position="32"/>
    </location>
</feature>
<proteinExistence type="predicted"/>